<sequence length="179" mass="19534">MTDLSRSRLWLMRSGFVALALVILFFHLLPLETTPRAWAGPDLLLGFACAWGLRRPEYVPAMILAGVFLLADLLLQRPPGLWAALALIGVENLKSRGRHLRDASFAAEWLSVAVVLSLVILGNRFLLGLALLPTPSWTLNLTEMAGTLVVYPLIVFATHGIMGVRKTAPGDLDALGKRV</sequence>
<evidence type="ECO:0000313" key="2">
    <source>
        <dbReference type="EMBL" id="SDG98476.1"/>
    </source>
</evidence>
<dbReference type="EMBL" id="FNBP01000016">
    <property type="protein sequence ID" value="SDG98476.1"/>
    <property type="molecule type" value="Genomic_DNA"/>
</dbReference>
<keyword evidence="3" id="KW-1185">Reference proteome</keyword>
<organism evidence="2 3">
    <name type="scientific">Sulfitobacter delicatus</name>
    <dbReference type="NCBI Taxonomy" id="218672"/>
    <lineage>
        <taxon>Bacteria</taxon>
        <taxon>Pseudomonadati</taxon>
        <taxon>Pseudomonadota</taxon>
        <taxon>Alphaproteobacteria</taxon>
        <taxon>Rhodobacterales</taxon>
        <taxon>Roseobacteraceae</taxon>
        <taxon>Sulfitobacter</taxon>
    </lineage>
</organism>
<keyword evidence="1" id="KW-0812">Transmembrane</keyword>
<feature type="transmembrane region" description="Helical" evidence="1">
    <location>
        <begin position="144"/>
        <end position="164"/>
    </location>
</feature>
<keyword evidence="1" id="KW-0472">Membrane</keyword>
<dbReference type="AlphaFoldDB" id="A0A1G7YQA9"/>
<accession>A0A1G7YQA9</accession>
<name>A0A1G7YQA9_9RHOB</name>
<dbReference type="Proteomes" id="UP000199399">
    <property type="component" value="Unassembled WGS sequence"/>
</dbReference>
<dbReference type="STRING" id="218672.SAMN04489759_11638"/>
<feature type="transmembrane region" description="Helical" evidence="1">
    <location>
        <begin position="109"/>
        <end position="132"/>
    </location>
</feature>
<dbReference type="RefSeq" id="WP_093744112.1">
    <property type="nucleotide sequence ID" value="NZ_FNBP01000016.1"/>
</dbReference>
<protein>
    <submittedName>
        <fullName evidence="2">Rod shape-determining protein MreD</fullName>
    </submittedName>
</protein>
<evidence type="ECO:0000313" key="3">
    <source>
        <dbReference type="Proteomes" id="UP000199399"/>
    </source>
</evidence>
<gene>
    <name evidence="2" type="ORF">SAMN04489759_11638</name>
</gene>
<proteinExistence type="predicted"/>
<reference evidence="3" key="1">
    <citation type="submission" date="2016-10" db="EMBL/GenBank/DDBJ databases">
        <authorList>
            <person name="Varghese N."/>
            <person name="Submissions S."/>
        </authorList>
    </citation>
    <scope>NUCLEOTIDE SEQUENCE [LARGE SCALE GENOMIC DNA]</scope>
    <source>
        <strain evidence="3">DSM 16477</strain>
    </source>
</reference>
<feature type="transmembrane region" description="Helical" evidence="1">
    <location>
        <begin position="63"/>
        <end position="88"/>
    </location>
</feature>
<dbReference type="OrthoDB" id="7629477at2"/>
<keyword evidence="1" id="KW-1133">Transmembrane helix</keyword>
<evidence type="ECO:0000256" key="1">
    <source>
        <dbReference type="SAM" id="Phobius"/>
    </source>
</evidence>